<sequence>MKTRASQKWSPSFFGPYKIGDHTGAITCVSDLYTNSELQLILSESHYKWKIREDDSAQVHPLDISTNEEAQHGAPSIGATRKPHEELKIKTRSHGVLALRTRLI</sequence>
<reference evidence="2 3" key="1">
    <citation type="journal article" date="2014" name="Agronomy (Basel)">
        <title>A Draft Genome Sequence for Ensete ventricosum, the Drought-Tolerant Tree Against Hunger.</title>
        <authorList>
            <person name="Harrison J."/>
            <person name="Moore K.A."/>
            <person name="Paszkiewicz K."/>
            <person name="Jones T."/>
            <person name="Grant M."/>
            <person name="Ambacheew D."/>
            <person name="Muzemil S."/>
            <person name="Studholme D.J."/>
        </authorList>
    </citation>
    <scope>NUCLEOTIDE SEQUENCE [LARGE SCALE GENOMIC DNA]</scope>
</reference>
<dbReference type="EMBL" id="AMZH03021220">
    <property type="protein sequence ID" value="RRT38436.1"/>
    <property type="molecule type" value="Genomic_DNA"/>
</dbReference>
<proteinExistence type="predicted"/>
<dbReference type="AlphaFoldDB" id="A0A426XG50"/>
<evidence type="ECO:0000313" key="2">
    <source>
        <dbReference type="EMBL" id="RRT38436.1"/>
    </source>
</evidence>
<evidence type="ECO:0000313" key="3">
    <source>
        <dbReference type="Proteomes" id="UP000287651"/>
    </source>
</evidence>
<dbReference type="Proteomes" id="UP000287651">
    <property type="component" value="Unassembled WGS sequence"/>
</dbReference>
<evidence type="ECO:0000256" key="1">
    <source>
        <dbReference type="SAM" id="MobiDB-lite"/>
    </source>
</evidence>
<name>A0A426XG50_ENSVE</name>
<feature type="region of interest" description="Disordered" evidence="1">
    <location>
        <begin position="65"/>
        <end position="85"/>
    </location>
</feature>
<gene>
    <name evidence="2" type="ORF">B296_00058072</name>
</gene>
<protein>
    <submittedName>
        <fullName evidence="2">Uncharacterized protein</fullName>
    </submittedName>
</protein>
<accession>A0A426XG50</accession>
<comment type="caution">
    <text evidence="2">The sequence shown here is derived from an EMBL/GenBank/DDBJ whole genome shotgun (WGS) entry which is preliminary data.</text>
</comment>
<organism evidence="2 3">
    <name type="scientific">Ensete ventricosum</name>
    <name type="common">Abyssinian banana</name>
    <name type="synonym">Musa ensete</name>
    <dbReference type="NCBI Taxonomy" id="4639"/>
    <lineage>
        <taxon>Eukaryota</taxon>
        <taxon>Viridiplantae</taxon>
        <taxon>Streptophyta</taxon>
        <taxon>Embryophyta</taxon>
        <taxon>Tracheophyta</taxon>
        <taxon>Spermatophyta</taxon>
        <taxon>Magnoliopsida</taxon>
        <taxon>Liliopsida</taxon>
        <taxon>Zingiberales</taxon>
        <taxon>Musaceae</taxon>
        <taxon>Ensete</taxon>
    </lineage>
</organism>